<evidence type="ECO:0000256" key="3">
    <source>
        <dbReference type="ARBA" id="ARBA00023163"/>
    </source>
</evidence>
<dbReference type="AlphaFoldDB" id="A0A329MAH4"/>
<dbReference type="PRINTS" id="PR00032">
    <property type="entry name" value="HTHARAC"/>
</dbReference>
<dbReference type="PROSITE" id="PS01124">
    <property type="entry name" value="HTH_ARAC_FAMILY_2"/>
    <property type="match status" value="1"/>
</dbReference>
<accession>A0A329MAH4</accession>
<dbReference type="EMBL" id="QMFB01000020">
    <property type="protein sequence ID" value="RAV16668.1"/>
    <property type="molecule type" value="Genomic_DNA"/>
</dbReference>
<dbReference type="Gene3D" id="1.10.10.60">
    <property type="entry name" value="Homeodomain-like"/>
    <property type="match status" value="2"/>
</dbReference>
<proteinExistence type="predicted"/>
<keyword evidence="3" id="KW-0804">Transcription</keyword>
<gene>
    <name evidence="6" type="ORF">DQG23_27910</name>
</gene>
<dbReference type="Proteomes" id="UP000250369">
    <property type="component" value="Unassembled WGS sequence"/>
</dbReference>
<dbReference type="InterPro" id="IPR018060">
    <property type="entry name" value="HTH_AraC"/>
</dbReference>
<dbReference type="GO" id="GO:0043565">
    <property type="term" value="F:sequence-specific DNA binding"/>
    <property type="evidence" value="ECO:0007669"/>
    <property type="project" value="InterPro"/>
</dbReference>
<dbReference type="PANTHER" id="PTHR43280">
    <property type="entry name" value="ARAC-FAMILY TRANSCRIPTIONAL REGULATOR"/>
    <property type="match status" value="1"/>
</dbReference>
<dbReference type="PROSITE" id="PS00041">
    <property type="entry name" value="HTH_ARAC_FAMILY_1"/>
    <property type="match status" value="1"/>
</dbReference>
<sequence>MGDGTIKKGSMGPMKLGIKAYHYHIILILLLVSVPPFLVASVYNMDLFLQQSTSLINAKNETELVRTGAFMEKTLEQIRKDVLTGAANDQYTRTQLTNDKTNIIKSLTQLVFNKEYLDQASVYNEDEGYLLISNYGILSDLRNTPYERIVEELGSMTNYEVKGSGTWSLEREGKARSVVSLYAKLPLREAQTFLIFNIDIEKLYNEFLRQLNVDDEIYSYYMTDVDGIVIYHKDKTKIGKPAETGMQPADRYSVNSYPLKGMGWQLVGEVNVYELYHDVYKVRNKMIVLLAVVALAISGLIALGARQLYKPVGTVMAKVAAAFTGKLSRQGEFDFLSSAFDDVLQTNSHLKHRLNESEQLLKRTLLHNLMKDRFSGSPDIGRYLSGYGAHLAVVLFTLRGRGESMNGTNPVAQLERELDTRFEHDLFTESDREAAALFRLRDGDLNAFITELIAGLDEQVLNRLTVSIGGVYPLDKINNSYVEALYACNMGRLYSPQTNIYCYNKLPVDYSHSQIKDPAIEELELAVRQRNEKTYTEMLHTMFSEKRSLMEYNFNLYMNISLLIRLYDQESVVFLNEINELITDNGIMNADCVKQFFLGKFQSFNADYRTDFKDYVQKVEKYVEEHFAENFSMDDVAAYAGVTRQYISQLFKKQYNMTLIDYVSQFRIERAKKLLADTAIKVTDIGSSTGFNSKSYFTKVFKQYTGITPTEYRELAWNRNKETENESLIPLKADG</sequence>
<evidence type="ECO:0000256" key="1">
    <source>
        <dbReference type="ARBA" id="ARBA00023015"/>
    </source>
</evidence>
<feature type="transmembrane region" description="Helical" evidence="4">
    <location>
        <begin position="287"/>
        <end position="309"/>
    </location>
</feature>
<evidence type="ECO:0000313" key="6">
    <source>
        <dbReference type="EMBL" id="RAV16668.1"/>
    </source>
</evidence>
<reference evidence="6 7" key="1">
    <citation type="journal article" date="2009" name="Int. J. Syst. Evol. Microbiol.">
        <title>Paenibacillus contaminans sp. nov., isolated from a contaminated laboratory plate.</title>
        <authorList>
            <person name="Chou J.H."/>
            <person name="Lee J.H."/>
            <person name="Lin M.C."/>
            <person name="Chang P.S."/>
            <person name="Arun A.B."/>
            <person name="Young C.C."/>
            <person name="Chen W.M."/>
        </authorList>
    </citation>
    <scope>NUCLEOTIDE SEQUENCE [LARGE SCALE GENOMIC DNA]</scope>
    <source>
        <strain evidence="6 7">CKOBP-6</strain>
    </source>
</reference>
<keyword evidence="4" id="KW-1133">Transmembrane helix</keyword>
<feature type="domain" description="HTH araC/xylS-type" evidence="5">
    <location>
        <begin position="617"/>
        <end position="715"/>
    </location>
</feature>
<keyword evidence="4" id="KW-0472">Membrane</keyword>
<dbReference type="SMART" id="SM00342">
    <property type="entry name" value="HTH_ARAC"/>
    <property type="match status" value="1"/>
</dbReference>
<dbReference type="PANTHER" id="PTHR43280:SF28">
    <property type="entry name" value="HTH-TYPE TRANSCRIPTIONAL ACTIVATOR RHAS"/>
    <property type="match status" value="1"/>
</dbReference>
<evidence type="ECO:0000259" key="5">
    <source>
        <dbReference type="PROSITE" id="PS01124"/>
    </source>
</evidence>
<keyword evidence="7" id="KW-1185">Reference proteome</keyword>
<keyword evidence="4" id="KW-0812">Transmembrane</keyword>
<feature type="transmembrane region" description="Helical" evidence="4">
    <location>
        <begin position="20"/>
        <end position="43"/>
    </location>
</feature>
<name>A0A329MAH4_9BACL</name>
<dbReference type="GO" id="GO:0003700">
    <property type="term" value="F:DNA-binding transcription factor activity"/>
    <property type="evidence" value="ECO:0007669"/>
    <property type="project" value="InterPro"/>
</dbReference>
<protein>
    <recommendedName>
        <fullName evidence="5">HTH araC/xylS-type domain-containing protein</fullName>
    </recommendedName>
</protein>
<dbReference type="Pfam" id="PF12833">
    <property type="entry name" value="HTH_18"/>
    <property type="match status" value="1"/>
</dbReference>
<evidence type="ECO:0000313" key="7">
    <source>
        <dbReference type="Proteomes" id="UP000250369"/>
    </source>
</evidence>
<comment type="caution">
    <text evidence="6">The sequence shown here is derived from an EMBL/GenBank/DDBJ whole genome shotgun (WGS) entry which is preliminary data.</text>
</comment>
<dbReference type="InterPro" id="IPR009057">
    <property type="entry name" value="Homeodomain-like_sf"/>
</dbReference>
<dbReference type="SUPFAM" id="SSF46689">
    <property type="entry name" value="Homeodomain-like"/>
    <property type="match status" value="2"/>
</dbReference>
<keyword evidence="2" id="KW-0238">DNA-binding</keyword>
<organism evidence="6 7">
    <name type="scientific">Paenibacillus contaminans</name>
    <dbReference type="NCBI Taxonomy" id="450362"/>
    <lineage>
        <taxon>Bacteria</taxon>
        <taxon>Bacillati</taxon>
        <taxon>Bacillota</taxon>
        <taxon>Bacilli</taxon>
        <taxon>Bacillales</taxon>
        <taxon>Paenibacillaceae</taxon>
        <taxon>Paenibacillus</taxon>
    </lineage>
</organism>
<dbReference type="InterPro" id="IPR020449">
    <property type="entry name" value="Tscrpt_reg_AraC-type_HTH"/>
</dbReference>
<evidence type="ECO:0000256" key="4">
    <source>
        <dbReference type="SAM" id="Phobius"/>
    </source>
</evidence>
<evidence type="ECO:0000256" key="2">
    <source>
        <dbReference type="ARBA" id="ARBA00023125"/>
    </source>
</evidence>
<dbReference type="InterPro" id="IPR018062">
    <property type="entry name" value="HTH_AraC-typ_CS"/>
</dbReference>
<keyword evidence="1" id="KW-0805">Transcription regulation</keyword>